<name>A0A0N7LQ90_9RHOB</name>
<dbReference type="GeneID" id="55492772"/>
<dbReference type="EMBL" id="CYPU01000023">
    <property type="protein sequence ID" value="CUH47356.1"/>
    <property type="molecule type" value="Genomic_DNA"/>
</dbReference>
<protein>
    <submittedName>
        <fullName evidence="1">Uncharacterized protein</fullName>
    </submittedName>
</protein>
<reference evidence="1 2" key="1">
    <citation type="submission" date="2015-09" db="EMBL/GenBank/DDBJ databases">
        <authorList>
            <consortium name="Swine Surveillance"/>
        </authorList>
    </citation>
    <scope>NUCLEOTIDE SEQUENCE [LARGE SCALE GENOMIC DNA]</scope>
    <source>
        <strain evidence="1 2">CECT 4292</strain>
    </source>
</reference>
<evidence type="ECO:0000313" key="1">
    <source>
        <dbReference type="EMBL" id="CUH47356.1"/>
    </source>
</evidence>
<proteinExistence type="predicted"/>
<dbReference type="Proteomes" id="UP000050783">
    <property type="component" value="Unassembled WGS sequence"/>
</dbReference>
<organism evidence="1 2">
    <name type="scientific">Ruegeria atlantica</name>
    <dbReference type="NCBI Taxonomy" id="81569"/>
    <lineage>
        <taxon>Bacteria</taxon>
        <taxon>Pseudomonadati</taxon>
        <taxon>Pseudomonadota</taxon>
        <taxon>Alphaproteobacteria</taxon>
        <taxon>Rhodobacterales</taxon>
        <taxon>Roseobacteraceae</taxon>
        <taxon>Ruegeria</taxon>
    </lineage>
</organism>
<dbReference type="AlphaFoldDB" id="A0A0N7LQ90"/>
<evidence type="ECO:0000313" key="2">
    <source>
        <dbReference type="Proteomes" id="UP000050783"/>
    </source>
</evidence>
<accession>A0A0N7LQ90</accession>
<sequence>MDYTDWIKLAPLAAALVLARGVYHTNRRWEDQKLFERIRDEEKAAAARRSLAASLLAELIALHELVTKNELAKCARAQVEQEDCAFHIPIRDREVIRIGAVTLSLMPRQVDATQ</sequence>
<gene>
    <name evidence="1" type="ORF">RUA4292_01525</name>
</gene>
<dbReference type="RefSeq" id="WP_058277041.1">
    <property type="nucleotide sequence ID" value="NZ_CYPU01000023.1"/>
</dbReference>